<dbReference type="InterPro" id="IPR001457">
    <property type="entry name" value="NADH_UbQ/plastoQ_OxRdtase_su6"/>
</dbReference>
<feature type="transmembrane region" description="Helical" evidence="2">
    <location>
        <begin position="98"/>
        <end position="120"/>
    </location>
</feature>
<dbReference type="GO" id="GO:0008137">
    <property type="term" value="F:NADH dehydrogenase (ubiquinone) activity"/>
    <property type="evidence" value="ECO:0007669"/>
    <property type="project" value="UniProtKB-UniRule"/>
</dbReference>
<accession>A0A832LWT8</accession>
<gene>
    <name evidence="3" type="ORF">ENT73_00945</name>
</gene>
<keyword evidence="2" id="KW-0874">Quinone</keyword>
<dbReference type="EMBL" id="DSZU01000018">
    <property type="protein sequence ID" value="HGV54640.1"/>
    <property type="molecule type" value="Genomic_DNA"/>
</dbReference>
<dbReference type="EC" id="7.1.1.-" evidence="2"/>
<evidence type="ECO:0000313" key="3">
    <source>
        <dbReference type="EMBL" id="HGV54640.1"/>
    </source>
</evidence>
<comment type="catalytic activity">
    <reaction evidence="2">
        <text>a quinone + NADH + 5 H(+)(in) = a quinol + NAD(+) + 4 H(+)(out)</text>
        <dbReference type="Rhea" id="RHEA:57888"/>
        <dbReference type="ChEBI" id="CHEBI:15378"/>
        <dbReference type="ChEBI" id="CHEBI:24646"/>
        <dbReference type="ChEBI" id="CHEBI:57540"/>
        <dbReference type="ChEBI" id="CHEBI:57945"/>
        <dbReference type="ChEBI" id="CHEBI:132124"/>
    </reaction>
</comment>
<reference evidence="3" key="1">
    <citation type="journal article" date="2020" name="mSystems">
        <title>Genome- and Community-Level Interaction Insights into Carbon Utilization and Element Cycling Functions of Hydrothermarchaeota in Hydrothermal Sediment.</title>
        <authorList>
            <person name="Zhou Z."/>
            <person name="Liu Y."/>
            <person name="Xu W."/>
            <person name="Pan J."/>
            <person name="Luo Z.H."/>
            <person name="Li M."/>
        </authorList>
    </citation>
    <scope>NUCLEOTIDE SEQUENCE [LARGE SCALE GENOMIC DNA]</scope>
    <source>
        <strain evidence="3">SpSt-605</strain>
    </source>
</reference>
<feature type="transmembrane region" description="Helical" evidence="2">
    <location>
        <begin position="31"/>
        <end position="50"/>
    </location>
</feature>
<keyword evidence="2" id="KW-0812">Transmembrane</keyword>
<comment type="caution">
    <text evidence="3">The sequence shown here is derived from an EMBL/GenBank/DDBJ whole genome shotgun (WGS) entry which is preliminary data.</text>
</comment>
<evidence type="ECO:0000256" key="1">
    <source>
        <dbReference type="ARBA" id="ARBA00005698"/>
    </source>
</evidence>
<name>A0A832LWT8_9BACT</name>
<organism evidence="3">
    <name type="scientific">Caldimicrobium thiodismutans</name>
    <dbReference type="NCBI Taxonomy" id="1653476"/>
    <lineage>
        <taxon>Bacteria</taxon>
        <taxon>Pseudomonadati</taxon>
        <taxon>Thermodesulfobacteriota</taxon>
        <taxon>Thermodesulfobacteria</taxon>
        <taxon>Thermodesulfobacteriales</taxon>
        <taxon>Thermodesulfobacteriaceae</taxon>
        <taxon>Caldimicrobium</taxon>
    </lineage>
</organism>
<sequence>MNWDYLVFFYLALGMSLPALLAVVSRNPVHAVLWVLVLILHQAFMLYTLGSEFLTAVQIIVYAGAVLVLFLFVVYLINLRKEERWHVFVSKASLGLMIFLIFVFFFFKSLLFLTALVPSFKAQLPYDVSQGTNLMWMARYLFTHFLFQFEVIGVILLVVVLGAVFLLRKLKEEQYGSL</sequence>
<keyword evidence="2" id="KW-1133">Transmembrane helix</keyword>
<keyword evidence="2" id="KW-1003">Cell membrane</keyword>
<dbReference type="InterPro" id="IPR042106">
    <property type="entry name" value="Nuo/plastoQ_OxRdtase_6_NuoJ"/>
</dbReference>
<comment type="function">
    <text evidence="2">NDH-1 shuttles electrons from NADH, via FMN and iron-sulfur (Fe-S) centers, to quinones in the respiratory chain. Couples the redox reaction to proton translocation (for every two electrons transferred, four hydrogen ions are translocated across the cytoplasmic membrane), and thus conserves the redox energy in a proton gradient.</text>
</comment>
<dbReference type="PANTHER" id="PTHR33269:SF17">
    <property type="entry name" value="NADH-UBIQUINONE OXIDOREDUCTASE CHAIN 6"/>
    <property type="match status" value="1"/>
</dbReference>
<keyword evidence="2" id="KW-0520">NAD</keyword>
<keyword evidence="3" id="KW-0830">Ubiquinone</keyword>
<protein>
    <recommendedName>
        <fullName evidence="2">NADH-quinone oxidoreductase subunit J</fullName>
        <ecNumber evidence="2">7.1.1.-</ecNumber>
    </recommendedName>
</protein>
<dbReference type="Gene3D" id="1.20.120.1200">
    <property type="entry name" value="NADH-ubiquinone/plastoquinone oxidoreductase chain 6, subunit NuoJ"/>
    <property type="match status" value="1"/>
</dbReference>
<dbReference type="GO" id="GO:0048038">
    <property type="term" value="F:quinone binding"/>
    <property type="evidence" value="ECO:0007669"/>
    <property type="project" value="UniProtKB-UniRule"/>
</dbReference>
<feature type="transmembrane region" description="Helical" evidence="2">
    <location>
        <begin position="6"/>
        <end position="24"/>
    </location>
</feature>
<dbReference type="PANTHER" id="PTHR33269">
    <property type="entry name" value="NADH-UBIQUINONE OXIDOREDUCTASE CHAIN 6"/>
    <property type="match status" value="1"/>
</dbReference>
<dbReference type="AlphaFoldDB" id="A0A832LWT8"/>
<keyword evidence="2" id="KW-0472">Membrane</keyword>
<feature type="transmembrane region" description="Helical" evidence="2">
    <location>
        <begin position="140"/>
        <end position="167"/>
    </location>
</feature>
<proteinExistence type="inferred from homology"/>
<feature type="transmembrane region" description="Helical" evidence="2">
    <location>
        <begin position="56"/>
        <end position="77"/>
    </location>
</feature>
<evidence type="ECO:0000256" key="2">
    <source>
        <dbReference type="RuleBase" id="RU004429"/>
    </source>
</evidence>
<dbReference type="Pfam" id="PF00499">
    <property type="entry name" value="Oxidored_q3"/>
    <property type="match status" value="1"/>
</dbReference>
<comment type="subcellular location">
    <subcellularLocation>
        <location evidence="2">Cell membrane</location>
        <topology evidence="2">Multi-pass membrane protein</topology>
    </subcellularLocation>
</comment>
<dbReference type="GO" id="GO:0005886">
    <property type="term" value="C:plasma membrane"/>
    <property type="evidence" value="ECO:0007669"/>
    <property type="project" value="UniProtKB-SubCell"/>
</dbReference>
<comment type="similarity">
    <text evidence="1 2">Belongs to the complex I subunit 6 family.</text>
</comment>